<keyword evidence="2" id="KW-0443">Lipid metabolism</keyword>
<dbReference type="Gene3D" id="3.40.1090.10">
    <property type="entry name" value="Cytosolic phospholipase A2 catalytic domain"/>
    <property type="match status" value="1"/>
</dbReference>
<evidence type="ECO:0000256" key="2">
    <source>
        <dbReference type="ARBA" id="ARBA00022963"/>
    </source>
</evidence>
<keyword evidence="1" id="KW-0378">Hydrolase</keyword>
<dbReference type="GO" id="GO:0016020">
    <property type="term" value="C:membrane"/>
    <property type="evidence" value="ECO:0007669"/>
    <property type="project" value="TreeGrafter"/>
</dbReference>
<gene>
    <name evidence="3" type="ORF">FOVG_16998</name>
</gene>
<dbReference type="SUPFAM" id="SSF52151">
    <property type="entry name" value="FabD/lysophospholipase-like"/>
    <property type="match status" value="1"/>
</dbReference>
<dbReference type="GO" id="GO:0016042">
    <property type="term" value="P:lipid catabolic process"/>
    <property type="evidence" value="ECO:0007669"/>
    <property type="project" value="UniProtKB-KW"/>
</dbReference>
<dbReference type="AlphaFoldDB" id="W9NLY4"/>
<dbReference type="GO" id="GO:0047499">
    <property type="term" value="F:calcium-independent phospholipase A2 activity"/>
    <property type="evidence" value="ECO:0007669"/>
    <property type="project" value="TreeGrafter"/>
</dbReference>
<evidence type="ECO:0000256" key="1">
    <source>
        <dbReference type="ARBA" id="ARBA00022801"/>
    </source>
</evidence>
<name>W9NLY4_FUSOX</name>
<evidence type="ECO:0000313" key="3">
    <source>
        <dbReference type="EMBL" id="EXA31761.1"/>
    </source>
</evidence>
<organism evidence="3">
    <name type="scientific">Fusarium oxysporum f. sp. pisi HDV247</name>
    <dbReference type="NCBI Taxonomy" id="1080344"/>
    <lineage>
        <taxon>Eukaryota</taxon>
        <taxon>Fungi</taxon>
        <taxon>Dikarya</taxon>
        <taxon>Ascomycota</taxon>
        <taxon>Pezizomycotina</taxon>
        <taxon>Sordariomycetes</taxon>
        <taxon>Hypocreomycetidae</taxon>
        <taxon>Hypocreales</taxon>
        <taxon>Nectriaceae</taxon>
        <taxon>Fusarium</taxon>
        <taxon>Fusarium oxysporum species complex</taxon>
    </lineage>
</organism>
<protein>
    <submittedName>
        <fullName evidence="3">Uncharacterized protein</fullName>
    </submittedName>
</protein>
<dbReference type="PANTHER" id="PTHR24185">
    <property type="entry name" value="CALCIUM-INDEPENDENT PHOSPHOLIPASE A2-GAMMA"/>
    <property type="match status" value="1"/>
</dbReference>
<keyword evidence="2" id="KW-0442">Lipid degradation</keyword>
<dbReference type="GO" id="GO:0019369">
    <property type="term" value="P:arachidonate metabolic process"/>
    <property type="evidence" value="ECO:0007669"/>
    <property type="project" value="TreeGrafter"/>
</dbReference>
<sequence length="303" mass="33200">MANIKQPLRILSLDGGGVRGLSSLLILRSIMENIAKEKKDGTSIDSMRPCDYFDCITGAGIGGVIALLLGRLKLTMLECTVEYRMLSSLNYRDASISPLFDINDFLSICNRITKKYENPNMLQEPGNEGPLTFVYAMAKNKELQCLRTYPSADDPIDPKQTPISTVMAALMTARGLFNEVSLNGEFGDKVTFLDQPYPWSFSNPITEAVTEAQGRIKGAEIGVIVSIGTGEVAKDDIQDLALLGQLDLPGSLNQSLLKIVWPLSLPYRAVSWAFGSSVHWEARSLYLNAMKAALAIPIQNFEG</sequence>
<reference evidence="3" key="1">
    <citation type="submission" date="2011-10" db="EMBL/GenBank/DDBJ databases">
        <title>The Genome Sequence of Fusarium oxysporum HDV247.</title>
        <authorList>
            <consortium name="The Broad Institute Genome Sequencing Platform"/>
            <person name="Ma L.-J."/>
            <person name="Gale L.R."/>
            <person name="Schwartz D.C."/>
            <person name="Zhou S."/>
            <person name="Corby-Kistler H."/>
            <person name="Young S.K."/>
            <person name="Zeng Q."/>
            <person name="Gargeya S."/>
            <person name="Fitzgerald M."/>
            <person name="Haas B."/>
            <person name="Abouelleil A."/>
            <person name="Alvarado L."/>
            <person name="Arachchi H.M."/>
            <person name="Berlin A."/>
            <person name="Brown A."/>
            <person name="Chapman S.B."/>
            <person name="Chen Z."/>
            <person name="Dunbar C."/>
            <person name="Freedman E."/>
            <person name="Gearin G."/>
            <person name="Goldberg J."/>
            <person name="Griggs A."/>
            <person name="Gujja S."/>
            <person name="Heiman D."/>
            <person name="Howarth C."/>
            <person name="Larson L."/>
            <person name="Lui A."/>
            <person name="MacDonald P.J.P."/>
            <person name="Montmayeur A."/>
            <person name="Murphy C."/>
            <person name="Neiman D."/>
            <person name="Pearson M."/>
            <person name="Priest M."/>
            <person name="Roberts A."/>
            <person name="Saif S."/>
            <person name="Shea T."/>
            <person name="Shenoy N."/>
            <person name="Sisk P."/>
            <person name="Stolte C."/>
            <person name="Sykes S."/>
            <person name="Wortman J."/>
            <person name="Nusbaum C."/>
            <person name="Birren B."/>
        </authorList>
    </citation>
    <scope>NUCLEOTIDE SEQUENCE [LARGE SCALE GENOMIC DNA]</scope>
    <source>
        <strain evidence="3">HDV247</strain>
    </source>
</reference>
<proteinExistence type="predicted"/>
<reference evidence="3" key="2">
    <citation type="submission" date="2012-05" db="EMBL/GenBank/DDBJ databases">
        <title>Annotation of the Genome Sequence of Fusarium oxysporum HDV247.</title>
        <authorList>
            <consortium name="The Broad Institute Genomics Platform"/>
            <person name="Ma L.-J."/>
            <person name="Corby-Kistler H."/>
            <person name="Broz K."/>
            <person name="Gale L.R."/>
            <person name="Jonkers W."/>
            <person name="O'Donnell K."/>
            <person name="Ploetz R."/>
            <person name="Steinberg C."/>
            <person name="Schwartz D.C."/>
            <person name="VanEtten H."/>
            <person name="Zhou S."/>
            <person name="Young S.K."/>
            <person name="Zeng Q."/>
            <person name="Gargeya S."/>
            <person name="Fitzgerald M."/>
            <person name="Abouelleil A."/>
            <person name="Alvarado L."/>
            <person name="Chapman S.B."/>
            <person name="Gainer-Dewar J."/>
            <person name="Goldberg J."/>
            <person name="Griggs A."/>
            <person name="Gujja S."/>
            <person name="Hansen M."/>
            <person name="Howarth C."/>
            <person name="Imamovic A."/>
            <person name="Ireland A."/>
            <person name="Larimer J."/>
            <person name="McCowan C."/>
            <person name="Murphy C."/>
            <person name="Pearson M."/>
            <person name="Poon T.W."/>
            <person name="Priest M."/>
            <person name="Roberts A."/>
            <person name="Saif S."/>
            <person name="Shea T."/>
            <person name="Sykes S."/>
            <person name="Wortman J."/>
            <person name="Nusbaum C."/>
            <person name="Birren B."/>
        </authorList>
    </citation>
    <scope>NUCLEOTIDE SEQUENCE</scope>
    <source>
        <strain evidence="3">HDV247</strain>
    </source>
</reference>
<accession>W9NLY4</accession>
<dbReference type="Proteomes" id="UP000030751">
    <property type="component" value="Unassembled WGS sequence"/>
</dbReference>
<dbReference type="EMBL" id="JH651008">
    <property type="protein sequence ID" value="EXA31761.1"/>
    <property type="molecule type" value="Genomic_DNA"/>
</dbReference>
<dbReference type="OrthoDB" id="426293at2759"/>
<dbReference type="HOGENOM" id="CLU_918419_0_0_1"/>
<dbReference type="InterPro" id="IPR016035">
    <property type="entry name" value="Acyl_Trfase/lysoPLipase"/>
</dbReference>
<dbReference type="PANTHER" id="PTHR24185:SF1">
    <property type="entry name" value="CALCIUM-INDEPENDENT PHOSPHOLIPASE A2-GAMMA"/>
    <property type="match status" value="1"/>
</dbReference>